<proteinExistence type="predicted"/>
<accession>A0A183MEC8</accession>
<keyword evidence="2" id="KW-1185">Reference proteome</keyword>
<dbReference type="PANTHER" id="PTHR47027:SF25">
    <property type="entry name" value="REVERSE TRANSCRIPTASE DOMAIN-CONTAINING PROTEIN"/>
    <property type="match status" value="1"/>
</dbReference>
<protein>
    <submittedName>
        <fullName evidence="1">Uncharacterized protein</fullName>
    </submittedName>
</protein>
<sequence length="104" mass="12086">MIFWIIKTLISKRKDGIQWTARKQLEDLDFIDHLALLSHTHEQMQKKTISVAAVSASLGLNVHKCKSKILKFDTEHTNSITLDGETLEHVEYFTYLRSIIDEQM</sequence>
<name>A0A183MEC8_9TREM</name>
<reference evidence="1 2" key="1">
    <citation type="submission" date="2018-11" db="EMBL/GenBank/DDBJ databases">
        <authorList>
            <consortium name="Pathogen Informatics"/>
        </authorList>
    </citation>
    <scope>NUCLEOTIDE SEQUENCE [LARGE SCALE GENOMIC DNA]</scope>
    <source>
        <strain evidence="1 2">Zambia</strain>
    </source>
</reference>
<evidence type="ECO:0000313" key="1">
    <source>
        <dbReference type="EMBL" id="VDP15730.1"/>
    </source>
</evidence>
<dbReference type="PANTHER" id="PTHR47027">
    <property type="entry name" value="REVERSE TRANSCRIPTASE DOMAIN-CONTAINING PROTEIN"/>
    <property type="match status" value="1"/>
</dbReference>
<dbReference type="AlphaFoldDB" id="A0A183MEC8"/>
<dbReference type="EMBL" id="UZAI01016777">
    <property type="protein sequence ID" value="VDP15730.1"/>
    <property type="molecule type" value="Genomic_DNA"/>
</dbReference>
<dbReference type="Proteomes" id="UP000277204">
    <property type="component" value="Unassembled WGS sequence"/>
</dbReference>
<evidence type="ECO:0000313" key="2">
    <source>
        <dbReference type="Proteomes" id="UP000277204"/>
    </source>
</evidence>
<gene>
    <name evidence="1" type="ORF">SMRZ_LOCUS14403</name>
</gene>
<organism evidence="1 2">
    <name type="scientific">Schistosoma margrebowiei</name>
    <dbReference type="NCBI Taxonomy" id="48269"/>
    <lineage>
        <taxon>Eukaryota</taxon>
        <taxon>Metazoa</taxon>
        <taxon>Spiralia</taxon>
        <taxon>Lophotrochozoa</taxon>
        <taxon>Platyhelminthes</taxon>
        <taxon>Trematoda</taxon>
        <taxon>Digenea</taxon>
        <taxon>Strigeidida</taxon>
        <taxon>Schistosomatoidea</taxon>
        <taxon>Schistosomatidae</taxon>
        <taxon>Schistosoma</taxon>
    </lineage>
</organism>